<dbReference type="FunFam" id="1.10.287.1080:FF:000001">
    <property type="entry name" value="Nucleoside triphosphate pyrophosphohydrolase"/>
    <property type="match status" value="1"/>
</dbReference>
<organism evidence="3 4">
    <name type="scientific">Thermoclostridium caenicola</name>
    <dbReference type="NCBI Taxonomy" id="659425"/>
    <lineage>
        <taxon>Bacteria</taxon>
        <taxon>Bacillati</taxon>
        <taxon>Bacillota</taxon>
        <taxon>Clostridia</taxon>
        <taxon>Eubacteriales</taxon>
        <taxon>Oscillospiraceae</taxon>
        <taxon>Thermoclostridium</taxon>
    </lineage>
</organism>
<keyword evidence="1" id="KW-0175">Coiled coil</keyword>
<dbReference type="CDD" id="cd11529">
    <property type="entry name" value="NTP-PPase_MazG_Cterm"/>
    <property type="match status" value="1"/>
</dbReference>
<evidence type="ECO:0000313" key="4">
    <source>
        <dbReference type="Proteomes" id="UP000324781"/>
    </source>
</evidence>
<dbReference type="SUPFAM" id="SSF101386">
    <property type="entry name" value="all-alpha NTP pyrophosphatases"/>
    <property type="match status" value="2"/>
</dbReference>
<dbReference type="OrthoDB" id="9808939at2"/>
<keyword evidence="3" id="KW-0489">Methyltransferase</keyword>
<evidence type="ECO:0000313" key="3">
    <source>
        <dbReference type="EMBL" id="SHI65395.1"/>
    </source>
</evidence>
<dbReference type="GO" id="GO:0008168">
    <property type="term" value="F:methyltransferase activity"/>
    <property type="evidence" value="ECO:0007669"/>
    <property type="project" value="UniProtKB-KW"/>
</dbReference>
<feature type="coiled-coil region" evidence="1">
    <location>
        <begin position="160"/>
        <end position="190"/>
    </location>
</feature>
<dbReference type="InterPro" id="IPR048015">
    <property type="entry name" value="NTP-PPase_MazG-like_N"/>
</dbReference>
<dbReference type="Proteomes" id="UP000324781">
    <property type="component" value="Unassembled WGS sequence"/>
</dbReference>
<sequence>MKKYTYKDLLDIMAKLRSPGGCPWDREQDHKSLKRYLIEEAYEVLEAIDEENPAKLCDELGDLLLQVVFHAQIARENGQFDMEDVVHGVSSKMINRHRHVFGEEEAETPEDVIRIWEEIKKEEKGQETQTKVLKGVPANLPALMRSYKVQEKAAQVGFDWDKAEDAFKKLEEEVQELKKACESKDQAEIEEEMGDLLFAAVNVARFHKVQPELALSATVNKFIKRFEYVETESAKQGRQLQDMTLEEMDALWEECKRKERGDASPV</sequence>
<gene>
    <name evidence="3" type="ORF">SAMN05444373_100613</name>
</gene>
<dbReference type="NCBIfam" id="TIGR00444">
    <property type="entry name" value="mazG"/>
    <property type="match status" value="1"/>
</dbReference>
<dbReference type="FunFam" id="1.10.287.1080:FF:000003">
    <property type="entry name" value="Nucleoside triphosphate pyrophosphohydrolase"/>
    <property type="match status" value="1"/>
</dbReference>
<dbReference type="Pfam" id="PF03819">
    <property type="entry name" value="MazG"/>
    <property type="match status" value="2"/>
</dbReference>
<dbReference type="Gene3D" id="1.10.287.1080">
    <property type="entry name" value="MazG-like"/>
    <property type="match status" value="2"/>
</dbReference>
<dbReference type="EMBL" id="FQZP01000006">
    <property type="protein sequence ID" value="SHI65395.1"/>
    <property type="molecule type" value="Genomic_DNA"/>
</dbReference>
<dbReference type="GO" id="GO:0046061">
    <property type="term" value="P:dATP catabolic process"/>
    <property type="evidence" value="ECO:0007669"/>
    <property type="project" value="TreeGrafter"/>
</dbReference>
<dbReference type="GO" id="GO:0046081">
    <property type="term" value="P:dUTP catabolic process"/>
    <property type="evidence" value="ECO:0007669"/>
    <property type="project" value="TreeGrafter"/>
</dbReference>
<reference evidence="3 4" key="1">
    <citation type="submission" date="2016-11" db="EMBL/GenBank/DDBJ databases">
        <authorList>
            <person name="Varghese N."/>
            <person name="Submissions S."/>
        </authorList>
    </citation>
    <scope>NUCLEOTIDE SEQUENCE [LARGE SCALE GENOMIC DNA]</scope>
    <source>
        <strain evidence="3 4">DSM 19027</strain>
    </source>
</reference>
<evidence type="ECO:0000256" key="1">
    <source>
        <dbReference type="SAM" id="Coils"/>
    </source>
</evidence>
<dbReference type="GO" id="GO:0006203">
    <property type="term" value="P:dGTP catabolic process"/>
    <property type="evidence" value="ECO:0007669"/>
    <property type="project" value="TreeGrafter"/>
</dbReference>
<accession>A0A1M6CWE5</accession>
<evidence type="ECO:0000259" key="2">
    <source>
        <dbReference type="Pfam" id="PF03819"/>
    </source>
</evidence>
<dbReference type="GO" id="GO:0006950">
    <property type="term" value="P:response to stress"/>
    <property type="evidence" value="ECO:0007669"/>
    <property type="project" value="UniProtKB-ARBA"/>
</dbReference>
<protein>
    <submittedName>
        <fullName evidence="3">Tetrapyrrole methylase family protein / MazG family protein</fullName>
    </submittedName>
</protein>
<keyword evidence="3" id="KW-0808">Transferase</keyword>
<dbReference type="GO" id="GO:0046076">
    <property type="term" value="P:dTTP catabolic process"/>
    <property type="evidence" value="ECO:0007669"/>
    <property type="project" value="TreeGrafter"/>
</dbReference>
<dbReference type="NCBIfam" id="NF007113">
    <property type="entry name" value="PRK09562.1"/>
    <property type="match status" value="1"/>
</dbReference>
<dbReference type="GO" id="GO:0046052">
    <property type="term" value="P:UTP catabolic process"/>
    <property type="evidence" value="ECO:0007669"/>
    <property type="project" value="TreeGrafter"/>
</dbReference>
<dbReference type="InterPro" id="IPR011551">
    <property type="entry name" value="NTP_PyrPHydrolase_MazG"/>
</dbReference>
<name>A0A1M6CWE5_9FIRM</name>
<dbReference type="CDD" id="cd11528">
    <property type="entry name" value="NTP-PPase_MazG_Nterm"/>
    <property type="match status" value="1"/>
</dbReference>
<keyword evidence="4" id="KW-1185">Reference proteome</keyword>
<feature type="domain" description="NTP pyrophosphohydrolase MazG-like" evidence="2">
    <location>
        <begin position="167"/>
        <end position="227"/>
    </location>
</feature>
<dbReference type="InterPro" id="IPR048011">
    <property type="entry name" value="NTP-PPase_MazG-like_C"/>
</dbReference>
<proteinExistence type="predicted"/>
<dbReference type="InterPro" id="IPR004518">
    <property type="entry name" value="MazG-like_dom"/>
</dbReference>
<dbReference type="GO" id="GO:0032259">
    <property type="term" value="P:methylation"/>
    <property type="evidence" value="ECO:0007669"/>
    <property type="project" value="UniProtKB-KW"/>
</dbReference>
<dbReference type="AlphaFoldDB" id="A0A1M6CWE5"/>
<dbReference type="GO" id="GO:0046047">
    <property type="term" value="P:TTP catabolic process"/>
    <property type="evidence" value="ECO:0007669"/>
    <property type="project" value="TreeGrafter"/>
</dbReference>
<dbReference type="GO" id="GO:0047429">
    <property type="term" value="F:nucleoside triphosphate diphosphatase activity"/>
    <property type="evidence" value="ECO:0007669"/>
    <property type="project" value="InterPro"/>
</dbReference>
<dbReference type="RefSeq" id="WP_149677888.1">
    <property type="nucleotide sequence ID" value="NZ_FQZP01000006.1"/>
</dbReference>
<dbReference type="PANTHER" id="PTHR30522:SF0">
    <property type="entry name" value="NUCLEOSIDE TRIPHOSPHATE PYROPHOSPHOHYDROLASE"/>
    <property type="match status" value="1"/>
</dbReference>
<dbReference type="PANTHER" id="PTHR30522">
    <property type="entry name" value="NUCLEOSIDE TRIPHOSPHATE PYROPHOSPHOHYDROLASE"/>
    <property type="match status" value="1"/>
</dbReference>
<feature type="domain" description="NTP pyrophosphohydrolase MazG-like" evidence="2">
    <location>
        <begin position="28"/>
        <end position="101"/>
    </location>
</feature>